<dbReference type="InterPro" id="IPR016039">
    <property type="entry name" value="Thiolase-like"/>
</dbReference>
<dbReference type="PROSITE" id="PS50075">
    <property type="entry name" value="CARRIER"/>
    <property type="match status" value="1"/>
</dbReference>
<keyword evidence="7" id="KW-0012">Acyltransferase</keyword>
<dbReference type="AlphaFoldDB" id="A0A3M2KUH0"/>
<keyword evidence="4" id="KW-0511">Multifunctional enzyme</keyword>
<comment type="caution">
    <text evidence="7">The sequence shown here is derived from an EMBL/GenBank/DDBJ whole genome shotgun (WGS) entry which is preliminary data.</text>
</comment>
<keyword evidence="2" id="KW-0597">Phosphoprotein</keyword>
<dbReference type="Proteomes" id="UP000279275">
    <property type="component" value="Unassembled WGS sequence"/>
</dbReference>
<dbReference type="SUPFAM" id="SSF47336">
    <property type="entry name" value="ACP-like"/>
    <property type="match status" value="1"/>
</dbReference>
<dbReference type="CDD" id="cd00833">
    <property type="entry name" value="PKS"/>
    <property type="match status" value="1"/>
</dbReference>
<dbReference type="SMART" id="SM00825">
    <property type="entry name" value="PKS_KS"/>
    <property type="match status" value="1"/>
</dbReference>
<dbReference type="PANTHER" id="PTHR43775">
    <property type="entry name" value="FATTY ACID SYNTHASE"/>
    <property type="match status" value="1"/>
</dbReference>
<evidence type="ECO:0000256" key="3">
    <source>
        <dbReference type="ARBA" id="ARBA00022679"/>
    </source>
</evidence>
<dbReference type="GO" id="GO:0004312">
    <property type="term" value="F:fatty acid synthase activity"/>
    <property type="evidence" value="ECO:0007669"/>
    <property type="project" value="TreeGrafter"/>
</dbReference>
<protein>
    <submittedName>
        <fullName evidence="7">Acyltransferase domain-containing protein</fullName>
    </submittedName>
</protein>
<keyword evidence="8" id="KW-1185">Reference proteome</keyword>
<dbReference type="SUPFAM" id="SSF55048">
    <property type="entry name" value="Probable ACP-binding domain of malonyl-CoA ACP transacylase"/>
    <property type="match status" value="1"/>
</dbReference>
<dbReference type="InterPro" id="IPR050091">
    <property type="entry name" value="PKS_NRPS_Biosynth_Enz"/>
</dbReference>
<keyword evidence="3 7" id="KW-0808">Transferase</keyword>
<name>A0A3M2KUH0_9NOCA</name>
<dbReference type="InterPro" id="IPR036736">
    <property type="entry name" value="ACP-like_sf"/>
</dbReference>
<proteinExistence type="predicted"/>
<dbReference type="Gene3D" id="1.10.1200.10">
    <property type="entry name" value="ACP-like"/>
    <property type="match status" value="1"/>
</dbReference>
<dbReference type="PANTHER" id="PTHR43775:SF37">
    <property type="entry name" value="SI:DKEY-61P9.11"/>
    <property type="match status" value="1"/>
</dbReference>
<evidence type="ECO:0000256" key="1">
    <source>
        <dbReference type="ARBA" id="ARBA00022450"/>
    </source>
</evidence>
<dbReference type="SUPFAM" id="SSF52151">
    <property type="entry name" value="FabD/lysophospholipase-like"/>
    <property type="match status" value="1"/>
</dbReference>
<sequence>MTRDVPSSSDRYSPAGEPDAVAIVGMSCRVPGVGSPAELWELVLAGRDTIAEIPPSRFTMPGAASAAERYDLPPGSYFAEPHAFDHDFFGIEAAEAAAMDPHQRLTLELAWEAFEAADIRVSTVADSATGVFVGAISNDFPIAAARLDEASSGQALTGLNRGLIANRVSHLLGLRGPSFVVDSGQSSSLVAVHLACRSLLSGESELALAGGVHLNLALDSTLGIQRLGALSPEGRCYAFDARADGFARGEGGGLVLLKPLSRAVADGNRIHAIIRGSGVNSDGRTGTLTTPSAVAQAALVRDTQARAGVTPAEIGYVELHGTGTRVGDPVEAAALAEVFGPGRTAGRPVPVGSVKTNIGHLEGAAGILGLIKAVLSVERNVLAPSRNFHELNPDLAAAADVLRVGVEAAPWPAGGPRVAGVSSFGIGGTNCHVVVGEFAGTAGSEPAEPVPNESPAVWVVSARSDTVLRDQAARLYDRLRDRPDASLGDVAQSLLQARDVHPHRAVIIGSSFEENLDGLRSIARGIPVDNVEFGTAAAFESGPVFVFPGQGGQWAAMGRDLWETEPVFREVITDCDRELRPYVDWSLVEVLCGPEADSERVDIVQPALFAMMVGLARVWMSWGVRPAAVIGHSQGEVAAAHVAGHLSLADAVRVICARASRLGGLRPGQMVWVEAPAETATEYLAGTAVAVAAINGPRQTVISGEIAELEPVLARLRADGFRVRPVRVSRASHSPVLDEIEDALRSDMRPVVPRRGAVPMFSTLLGAWVDGAELDGDYWYRNIRQPVLFGPSIVELVRVGHGQFVEVAPHPVLGAAISDVLAGTDRPTVLAGSLSRDHGDRRELLTSAARFFAGGGAVDWLHGPLRGPAARRIELPTYAFRHHLLWPHTVGGADGDAAEWTVDELERLIVSYAVAVLGDADAAGFSATDTFKAMGLGSAQTVNLLARLGAVVGVKLAASDAFDHPTPAELAIHIRTRFRAVPTPADSLDTELADLTRRIRNAAGDRGARTRITGWLRALASEYGAGDDSTANFDVVAASEDELLDFIDSELRGDAPGARFD</sequence>
<dbReference type="InterPro" id="IPR020806">
    <property type="entry name" value="PKS_PP-bd"/>
</dbReference>
<dbReference type="PROSITE" id="PS52004">
    <property type="entry name" value="KS3_2"/>
    <property type="match status" value="1"/>
</dbReference>
<dbReference type="OrthoDB" id="9778690at2"/>
<dbReference type="RefSeq" id="WP_122191802.1">
    <property type="nucleotide sequence ID" value="NZ_RFFH01000025.1"/>
</dbReference>
<dbReference type="Pfam" id="PF16197">
    <property type="entry name" value="KAsynt_C_assoc"/>
    <property type="match status" value="1"/>
</dbReference>
<dbReference type="Gene3D" id="3.40.366.10">
    <property type="entry name" value="Malonyl-Coenzyme A Acyl Carrier Protein, domain 2"/>
    <property type="match status" value="1"/>
</dbReference>
<dbReference type="InterPro" id="IPR020841">
    <property type="entry name" value="PKS_Beta-ketoAc_synthase_dom"/>
</dbReference>
<dbReference type="SUPFAM" id="SSF53901">
    <property type="entry name" value="Thiolase-like"/>
    <property type="match status" value="1"/>
</dbReference>
<dbReference type="Pfam" id="PF00550">
    <property type="entry name" value="PP-binding"/>
    <property type="match status" value="1"/>
</dbReference>
<evidence type="ECO:0000256" key="2">
    <source>
        <dbReference type="ARBA" id="ARBA00022553"/>
    </source>
</evidence>
<gene>
    <name evidence="7" type="ORF">EBN03_31425</name>
</gene>
<dbReference type="InterPro" id="IPR014031">
    <property type="entry name" value="Ketoacyl_synth_C"/>
</dbReference>
<evidence type="ECO:0000259" key="5">
    <source>
        <dbReference type="PROSITE" id="PS50075"/>
    </source>
</evidence>
<dbReference type="SMART" id="SM00827">
    <property type="entry name" value="PKS_AT"/>
    <property type="match status" value="1"/>
</dbReference>
<dbReference type="InterPro" id="IPR014030">
    <property type="entry name" value="Ketoacyl_synth_N"/>
</dbReference>
<accession>A0A3M2KUH0</accession>
<organism evidence="7 8">
    <name type="scientific">Nocardia stercoris</name>
    <dbReference type="NCBI Taxonomy" id="2483361"/>
    <lineage>
        <taxon>Bacteria</taxon>
        <taxon>Bacillati</taxon>
        <taxon>Actinomycetota</taxon>
        <taxon>Actinomycetes</taxon>
        <taxon>Mycobacteriales</taxon>
        <taxon>Nocardiaceae</taxon>
        <taxon>Nocardia</taxon>
    </lineage>
</organism>
<dbReference type="InterPro" id="IPR014043">
    <property type="entry name" value="Acyl_transferase_dom"/>
</dbReference>
<dbReference type="InterPro" id="IPR016035">
    <property type="entry name" value="Acyl_Trfase/lysoPLipase"/>
</dbReference>
<evidence type="ECO:0000313" key="7">
    <source>
        <dbReference type="EMBL" id="RMI28100.1"/>
    </source>
</evidence>
<dbReference type="GO" id="GO:0005737">
    <property type="term" value="C:cytoplasm"/>
    <property type="evidence" value="ECO:0007669"/>
    <property type="project" value="TreeGrafter"/>
</dbReference>
<dbReference type="Pfam" id="PF02801">
    <property type="entry name" value="Ketoacyl-synt_C"/>
    <property type="match status" value="1"/>
</dbReference>
<dbReference type="GO" id="GO:0071770">
    <property type="term" value="P:DIM/DIP cell wall layer assembly"/>
    <property type="evidence" value="ECO:0007669"/>
    <property type="project" value="TreeGrafter"/>
</dbReference>
<dbReference type="InterPro" id="IPR032821">
    <property type="entry name" value="PKS_assoc"/>
</dbReference>
<dbReference type="Gene3D" id="3.40.47.10">
    <property type="match status" value="1"/>
</dbReference>
<keyword evidence="1" id="KW-0596">Phosphopantetheine</keyword>
<dbReference type="GO" id="GO:0031177">
    <property type="term" value="F:phosphopantetheine binding"/>
    <property type="evidence" value="ECO:0007669"/>
    <property type="project" value="InterPro"/>
</dbReference>
<evidence type="ECO:0000259" key="6">
    <source>
        <dbReference type="PROSITE" id="PS52004"/>
    </source>
</evidence>
<dbReference type="Pfam" id="PF00109">
    <property type="entry name" value="ketoacyl-synt"/>
    <property type="match status" value="1"/>
</dbReference>
<dbReference type="SMART" id="SM00823">
    <property type="entry name" value="PKS_PP"/>
    <property type="match status" value="1"/>
</dbReference>
<dbReference type="Pfam" id="PF00698">
    <property type="entry name" value="Acyl_transf_1"/>
    <property type="match status" value="1"/>
</dbReference>
<feature type="domain" description="Ketosynthase family 3 (KS3)" evidence="6">
    <location>
        <begin position="18"/>
        <end position="437"/>
    </location>
</feature>
<dbReference type="InterPro" id="IPR009081">
    <property type="entry name" value="PP-bd_ACP"/>
</dbReference>
<dbReference type="EMBL" id="RFFH01000025">
    <property type="protein sequence ID" value="RMI28100.1"/>
    <property type="molecule type" value="Genomic_DNA"/>
</dbReference>
<dbReference type="GO" id="GO:0005886">
    <property type="term" value="C:plasma membrane"/>
    <property type="evidence" value="ECO:0007669"/>
    <property type="project" value="TreeGrafter"/>
</dbReference>
<reference evidence="7 8" key="1">
    <citation type="submission" date="2018-10" db="EMBL/GenBank/DDBJ databases">
        <title>Isolation from cow dung.</title>
        <authorList>
            <person name="Ling L."/>
        </authorList>
    </citation>
    <scope>NUCLEOTIDE SEQUENCE [LARGE SCALE GENOMIC DNA]</scope>
    <source>
        <strain evidence="7 8">NEAU-LL90</strain>
    </source>
</reference>
<dbReference type="GO" id="GO:0006633">
    <property type="term" value="P:fatty acid biosynthetic process"/>
    <property type="evidence" value="ECO:0007669"/>
    <property type="project" value="TreeGrafter"/>
</dbReference>
<evidence type="ECO:0000313" key="8">
    <source>
        <dbReference type="Proteomes" id="UP000279275"/>
    </source>
</evidence>
<feature type="domain" description="Carrier" evidence="5">
    <location>
        <begin position="900"/>
        <end position="978"/>
    </location>
</feature>
<dbReference type="InterPro" id="IPR016036">
    <property type="entry name" value="Malonyl_transacylase_ACP-bd"/>
</dbReference>
<dbReference type="Gene3D" id="3.30.70.3290">
    <property type="match status" value="1"/>
</dbReference>
<evidence type="ECO:0000256" key="4">
    <source>
        <dbReference type="ARBA" id="ARBA00023268"/>
    </source>
</evidence>
<dbReference type="InterPro" id="IPR001227">
    <property type="entry name" value="Ac_transferase_dom_sf"/>
</dbReference>